<dbReference type="RefSeq" id="WP_093142663.1">
    <property type="nucleotide sequence ID" value="NZ_FOXF01000032.1"/>
</dbReference>
<dbReference type="Pfam" id="PF04371">
    <property type="entry name" value="PAD_porph"/>
    <property type="match status" value="2"/>
</dbReference>
<dbReference type="PANTHER" id="PTHR31377">
    <property type="entry name" value="AGMATINE DEIMINASE-RELATED"/>
    <property type="match status" value="1"/>
</dbReference>
<dbReference type="SUPFAM" id="SSF55909">
    <property type="entry name" value="Pentein"/>
    <property type="match status" value="1"/>
</dbReference>
<dbReference type="OrthoDB" id="9808013at2"/>
<accession>A0A662ZJS4</accession>
<dbReference type="PANTHER" id="PTHR31377:SF0">
    <property type="entry name" value="AGMATINE DEIMINASE-RELATED"/>
    <property type="match status" value="1"/>
</dbReference>
<dbReference type="EMBL" id="FOXF01000032">
    <property type="protein sequence ID" value="SFP52381.1"/>
    <property type="molecule type" value="Genomic_DNA"/>
</dbReference>
<reference evidence="2 3" key="1">
    <citation type="submission" date="2016-10" db="EMBL/GenBank/DDBJ databases">
        <authorList>
            <person name="Varghese N."/>
            <person name="Submissions S."/>
        </authorList>
    </citation>
    <scope>NUCLEOTIDE SEQUENCE [LARGE SCALE GENOMIC DNA]</scope>
    <source>
        <strain evidence="2 3">DSM 1361</strain>
    </source>
</reference>
<dbReference type="AlphaFoldDB" id="A0A662ZJS4"/>
<dbReference type="Proteomes" id="UP000243745">
    <property type="component" value="Unassembled WGS sequence"/>
</dbReference>
<dbReference type="GO" id="GO:0047632">
    <property type="term" value="F:agmatine deiminase activity"/>
    <property type="evidence" value="ECO:0007669"/>
    <property type="project" value="TreeGrafter"/>
</dbReference>
<protein>
    <submittedName>
        <fullName evidence="2">Agmatine deiminase</fullName>
    </submittedName>
</protein>
<evidence type="ECO:0000256" key="1">
    <source>
        <dbReference type="ARBA" id="ARBA00022801"/>
    </source>
</evidence>
<proteinExistence type="predicted"/>
<keyword evidence="3" id="KW-1185">Reference proteome</keyword>
<organism evidence="2 3">
    <name type="scientific">Ruminobacter amylophilus</name>
    <dbReference type="NCBI Taxonomy" id="867"/>
    <lineage>
        <taxon>Bacteria</taxon>
        <taxon>Pseudomonadati</taxon>
        <taxon>Pseudomonadota</taxon>
        <taxon>Gammaproteobacteria</taxon>
        <taxon>Aeromonadales</taxon>
        <taxon>Succinivibrionaceae</taxon>
        <taxon>Ruminobacter</taxon>
    </lineage>
</organism>
<sequence>MNCIYSEHNTQKAVWAFWPSSLCDYHDKGVPAQKSFARFVSAISMHTPVFVAVSEHEYDRARFIIPKHITMYKISYDGVYSDDLNLKWLSEDGEPRVSIGKSISHLARTVLEDLNKNHSISFSENEFPSQLDFETDGAGTFVILESSLNKCGFDSESVADRLKKFGAVNKILIVKDNEFPDIRIDSVRNLLRFVIPGVVIVNNIPNNENNPLYRLFSYVYTLIAGEKNIDGKEFKILTIPFGKYEGVVYHPDSEQYKYSVNSSYLNFLITNQSIVLPLINPEKDNQILIKMHEIMGDFGVDVNGVEACDLLADGLDFHKLTMPVYK</sequence>
<name>A0A662ZJS4_9GAMM</name>
<dbReference type="GO" id="GO:0009446">
    <property type="term" value="P:putrescine biosynthetic process"/>
    <property type="evidence" value="ECO:0007669"/>
    <property type="project" value="InterPro"/>
</dbReference>
<dbReference type="Gene3D" id="3.75.10.10">
    <property type="entry name" value="L-arginine/glycine Amidinotransferase, Chain A"/>
    <property type="match status" value="2"/>
</dbReference>
<keyword evidence="1" id="KW-0378">Hydrolase</keyword>
<evidence type="ECO:0000313" key="3">
    <source>
        <dbReference type="Proteomes" id="UP000243745"/>
    </source>
</evidence>
<dbReference type="GO" id="GO:0004668">
    <property type="term" value="F:protein-arginine deiminase activity"/>
    <property type="evidence" value="ECO:0007669"/>
    <property type="project" value="InterPro"/>
</dbReference>
<dbReference type="InterPro" id="IPR007466">
    <property type="entry name" value="Peptidyl-Arg-deiminase_porph"/>
</dbReference>
<gene>
    <name evidence="2" type="ORF">SAMN02910344_01616</name>
</gene>
<evidence type="ECO:0000313" key="2">
    <source>
        <dbReference type="EMBL" id="SFP52381.1"/>
    </source>
</evidence>